<reference evidence="2 3" key="1">
    <citation type="submission" date="2018-10" db="EMBL/GenBank/DDBJ databases">
        <title>Draft genome sequence of Aquitalea MWU14-2217 isolated from a wild cranberry bog in Provincetown, Massachusetts.</title>
        <authorList>
            <person name="Ebadzadsahrai G."/>
            <person name="Soby S."/>
        </authorList>
    </citation>
    <scope>NUCLEOTIDE SEQUENCE [LARGE SCALE GENOMIC DNA]</scope>
    <source>
        <strain evidence="2 3">MWU14-2217</strain>
    </source>
</reference>
<keyword evidence="3" id="KW-1185">Reference proteome</keyword>
<sequence length="173" mass="18561">MSQPLLPVLAGCGMLGLVCRKGIAVQDYQDIEQYLYQAIPLAQAMAVKVCHAEEDAITLAAPLEPNINHCATVFGGSAAAVATLAGWLLVYRKLQALGLRGQVMVRRSQMDYQKAMHGAFTAHTLPLADTAWQRMAAALAKGRMARLTLAVRLECAGQQAGRLDGEFVVLPLS</sequence>
<dbReference type="Gene3D" id="3.10.129.10">
    <property type="entry name" value="Hotdog Thioesterase"/>
    <property type="match status" value="1"/>
</dbReference>
<feature type="domain" description="Thioesterase putative" evidence="1">
    <location>
        <begin position="29"/>
        <end position="170"/>
    </location>
</feature>
<dbReference type="InterPro" id="IPR012660">
    <property type="entry name" value="YiiD_C"/>
</dbReference>
<dbReference type="InterPro" id="IPR029069">
    <property type="entry name" value="HotDog_dom_sf"/>
</dbReference>
<protein>
    <submittedName>
        <fullName evidence="2">Thioesterase</fullName>
    </submittedName>
</protein>
<dbReference type="SUPFAM" id="SSF54637">
    <property type="entry name" value="Thioesterase/thiol ester dehydrase-isomerase"/>
    <property type="match status" value="1"/>
</dbReference>
<dbReference type="Pfam" id="PF09500">
    <property type="entry name" value="YiiD_C"/>
    <property type="match status" value="1"/>
</dbReference>
<dbReference type="EMBL" id="RFAR01000043">
    <property type="protein sequence ID" value="RMC97174.1"/>
    <property type="molecule type" value="Genomic_DNA"/>
</dbReference>
<dbReference type="AlphaFoldDB" id="A0A454JIB1"/>
<proteinExistence type="predicted"/>
<gene>
    <name evidence="2" type="ORF">EAY64_10980</name>
</gene>
<evidence type="ECO:0000313" key="3">
    <source>
        <dbReference type="Proteomes" id="UP000274139"/>
    </source>
</evidence>
<name>A0A454JIB1_9NEIS</name>
<dbReference type="Proteomes" id="UP000274139">
    <property type="component" value="Unassembled WGS sequence"/>
</dbReference>
<accession>A0A454JIB1</accession>
<dbReference type="NCBIfam" id="TIGR02447">
    <property type="entry name" value="yiiD_Cterm"/>
    <property type="match status" value="1"/>
</dbReference>
<evidence type="ECO:0000259" key="1">
    <source>
        <dbReference type="Pfam" id="PF09500"/>
    </source>
</evidence>
<organism evidence="2 3">
    <name type="scientific">Aquitalea palustris</name>
    <dbReference type="NCBI Taxonomy" id="2480983"/>
    <lineage>
        <taxon>Bacteria</taxon>
        <taxon>Pseudomonadati</taxon>
        <taxon>Pseudomonadota</taxon>
        <taxon>Betaproteobacteria</taxon>
        <taxon>Neisseriales</taxon>
        <taxon>Chromobacteriaceae</taxon>
        <taxon>Aquitalea</taxon>
    </lineage>
</organism>
<evidence type="ECO:0000313" key="2">
    <source>
        <dbReference type="EMBL" id="RMC97174.1"/>
    </source>
</evidence>
<comment type="caution">
    <text evidence="2">The sequence shown here is derived from an EMBL/GenBank/DDBJ whole genome shotgun (WGS) entry which is preliminary data.</text>
</comment>